<dbReference type="Proteomes" id="UP000673691">
    <property type="component" value="Unassembled WGS sequence"/>
</dbReference>
<feature type="region of interest" description="Disordered" evidence="1">
    <location>
        <begin position="488"/>
        <end position="510"/>
    </location>
</feature>
<dbReference type="EMBL" id="JAEFCI010001778">
    <property type="protein sequence ID" value="KAG5462685.1"/>
    <property type="molecule type" value="Genomic_DNA"/>
</dbReference>
<organism evidence="2 3">
    <name type="scientific">Olpidium bornovanus</name>
    <dbReference type="NCBI Taxonomy" id="278681"/>
    <lineage>
        <taxon>Eukaryota</taxon>
        <taxon>Fungi</taxon>
        <taxon>Fungi incertae sedis</taxon>
        <taxon>Olpidiomycota</taxon>
        <taxon>Olpidiomycotina</taxon>
        <taxon>Olpidiomycetes</taxon>
        <taxon>Olpidiales</taxon>
        <taxon>Olpidiaceae</taxon>
        <taxon>Olpidium</taxon>
    </lineage>
</organism>
<reference evidence="2 3" key="1">
    <citation type="journal article" name="Sci. Rep.">
        <title>Genome-scale phylogenetic analyses confirm Olpidium as the closest living zoosporic fungus to the non-flagellated, terrestrial fungi.</title>
        <authorList>
            <person name="Chang Y."/>
            <person name="Rochon D."/>
            <person name="Sekimoto S."/>
            <person name="Wang Y."/>
            <person name="Chovatia M."/>
            <person name="Sandor L."/>
            <person name="Salamov A."/>
            <person name="Grigoriev I.V."/>
            <person name="Stajich J.E."/>
            <person name="Spatafora J.W."/>
        </authorList>
    </citation>
    <scope>NUCLEOTIDE SEQUENCE [LARGE SCALE GENOMIC DNA]</scope>
    <source>
        <strain evidence="2">S191</strain>
    </source>
</reference>
<dbReference type="AlphaFoldDB" id="A0A8H8A0F6"/>
<sequence>MPDRDVVKFVRGRNDLQQTAQFRRRSQRHAENFDRLVVDVVVRGDHAKVQRRNVHLVLDEDAFALLQVGQRGLHELGKVVRQVAVRSALQIIIVRILRHAPVEERPREVIDRVLLVLDRLRDDLGVEVVVQEVVEVRLHGKRLVQKLSVKVLPDRLAHDRALARFVVARARRASEHLEDVGYRVVQVTVFLSFEKLRAHDDDHVGRQRDGPAGVAVHDHDRNRAGVVELLDDGLVRAGKRLVVEPDTLRQTLGERLVLRLCGVFGDRVGGTPPEPIRLFVRCGVGKEIHRRQAALLAARHEHDHRLVRRVDRDRRVRRLGHRDHEGRLVRDVVALDMDFQGDRAYHRVEVERVLLRCADPFANVPRRRGKRDDAYLVLRLRRDVAHPRHNDFVRRPYLAADEVELVGNEETDGLHVLPHLPAPRNDVPLLRRRDYHVGLLEQLQICRRLSGQQDDLLSSADLRKLILPVTQSLVRHLLERSDVHAPARTLSKRGLGPQPQQRKLGANCLSGGRGRADKHVVVRVEKGRENLRLDRVERVDPASVHALKLLVAQRGDRQRLQIEDLGVRGILFRKNEVLERDRQPRFGSHPPVANNADKIIRRNGIEHGHREGDRVLLFGVTLLEDKNVVIKNLLSVHVFHEHPESLRRSVDLENGYDRNVWAYLFKRYSYSVMMVSAAPTYLFVPLEIRRYREVNPEHASSDGLHVRHEVKLREHVDVLVQQAAGFGNADELADLLRVEVKQPLPGVLLPLEAADKVGRKGPELAQRGHGRPHAPLHHLAHVQGPAGKLRPAAFQADLKHGAQNASGRLCHVYHVRHQGEPFKLEVRDVRLQQHVYFRRRLLHRLFNRDGHALQQLGQFQLLLFSDRNVLELVRQRKNAEQLDEAHVRTKVLVVGGH</sequence>
<comment type="caution">
    <text evidence="2">The sequence shown here is derived from an EMBL/GenBank/DDBJ whole genome shotgun (WGS) entry which is preliminary data.</text>
</comment>
<name>A0A8H8A0F6_9FUNG</name>
<gene>
    <name evidence="2" type="ORF">BJ554DRAFT_4068</name>
</gene>
<keyword evidence="3" id="KW-1185">Reference proteome</keyword>
<dbReference type="OrthoDB" id="10686645at2759"/>
<accession>A0A8H8A0F6</accession>
<evidence type="ECO:0000313" key="2">
    <source>
        <dbReference type="EMBL" id="KAG5462685.1"/>
    </source>
</evidence>
<protein>
    <submittedName>
        <fullName evidence="2">Uncharacterized protein</fullName>
    </submittedName>
</protein>
<evidence type="ECO:0000256" key="1">
    <source>
        <dbReference type="SAM" id="MobiDB-lite"/>
    </source>
</evidence>
<evidence type="ECO:0000313" key="3">
    <source>
        <dbReference type="Proteomes" id="UP000673691"/>
    </source>
</evidence>
<proteinExistence type="predicted"/>